<comment type="caution">
    <text evidence="1">The sequence shown here is derived from an EMBL/GenBank/DDBJ whole genome shotgun (WGS) entry which is preliminary data.</text>
</comment>
<sequence>MRPPWAGRAQAECLKHSAVTGPMCRVTSAMASVMADRAYAENT</sequence>
<evidence type="ECO:0000313" key="1">
    <source>
        <dbReference type="EMBL" id="PYF10921.1"/>
    </source>
</evidence>
<dbReference type="AlphaFoldDB" id="A0A318TZQ2"/>
<evidence type="ECO:0000313" key="2">
    <source>
        <dbReference type="Proteomes" id="UP000247727"/>
    </source>
</evidence>
<accession>A0A318TZQ2</accession>
<protein>
    <submittedName>
        <fullName evidence="1">Uncharacterized protein</fullName>
    </submittedName>
</protein>
<keyword evidence="2" id="KW-1185">Reference proteome</keyword>
<dbReference type="Proteomes" id="UP000247727">
    <property type="component" value="Unassembled WGS sequence"/>
</dbReference>
<dbReference type="EMBL" id="QJTK01000003">
    <property type="protein sequence ID" value="PYF10921.1"/>
    <property type="molecule type" value="Genomic_DNA"/>
</dbReference>
<name>A0A318TZQ2_9RHOB</name>
<organism evidence="1 2">
    <name type="scientific">Rhodobacter viridis</name>
    <dbReference type="NCBI Taxonomy" id="1054202"/>
    <lineage>
        <taxon>Bacteria</taxon>
        <taxon>Pseudomonadati</taxon>
        <taxon>Pseudomonadota</taxon>
        <taxon>Alphaproteobacteria</taxon>
        <taxon>Rhodobacterales</taxon>
        <taxon>Rhodobacter group</taxon>
        <taxon>Rhodobacter</taxon>
    </lineage>
</organism>
<proteinExistence type="predicted"/>
<dbReference type="RefSeq" id="WP_281269369.1">
    <property type="nucleotide sequence ID" value="NZ_QJTK01000003.1"/>
</dbReference>
<gene>
    <name evidence="1" type="ORF">C8J30_10314</name>
</gene>
<reference evidence="1 2" key="1">
    <citation type="submission" date="2018-06" db="EMBL/GenBank/DDBJ databases">
        <title>Genomic Encyclopedia of Type Strains, Phase III (KMG-III): the genomes of soil and plant-associated and newly described type strains.</title>
        <authorList>
            <person name="Whitman W."/>
        </authorList>
    </citation>
    <scope>NUCLEOTIDE SEQUENCE [LARGE SCALE GENOMIC DNA]</scope>
    <source>
        <strain evidence="1 2">JA737</strain>
    </source>
</reference>